<dbReference type="EMBL" id="MT141561">
    <property type="protein sequence ID" value="QJA66866.1"/>
    <property type="molecule type" value="Genomic_DNA"/>
</dbReference>
<gene>
    <name evidence="8" type="ORF">MM415A00321_0008</name>
    <name evidence="7" type="ORF">MM415B00326_0066</name>
</gene>
<dbReference type="AlphaFoldDB" id="A0A6M3KNX4"/>
<keyword evidence="5" id="KW-0231">Viral genome packaging</keyword>
<evidence type="ECO:0000256" key="6">
    <source>
        <dbReference type="ARBA" id="ARBA00023296"/>
    </source>
</evidence>
<protein>
    <submittedName>
        <fullName evidence="8">Putative head tail connector protein</fullName>
    </submittedName>
</protein>
<reference evidence="8" key="1">
    <citation type="submission" date="2020-03" db="EMBL/GenBank/DDBJ databases">
        <title>The deep terrestrial virosphere.</title>
        <authorList>
            <person name="Holmfeldt K."/>
            <person name="Nilsson E."/>
            <person name="Simone D."/>
            <person name="Lopez-Fernandez M."/>
            <person name="Wu X."/>
            <person name="de Brujin I."/>
            <person name="Lundin D."/>
            <person name="Andersson A."/>
            <person name="Bertilsson S."/>
            <person name="Dopson M."/>
        </authorList>
    </citation>
    <scope>NUCLEOTIDE SEQUENCE</scope>
    <source>
        <strain evidence="8">MM415A00321</strain>
        <strain evidence="7">MM415B00326</strain>
    </source>
</reference>
<dbReference type="InterPro" id="IPR020991">
    <property type="entry name" value="Connector_podovirus"/>
</dbReference>
<evidence type="ECO:0000256" key="2">
    <source>
        <dbReference type="ARBA" id="ARBA00022595"/>
    </source>
</evidence>
<keyword evidence="6" id="KW-1160">Virus entry into host cell</keyword>
<keyword evidence="3" id="KW-1188">Viral release from host cell</keyword>
<evidence type="ECO:0000256" key="4">
    <source>
        <dbReference type="ARBA" id="ARBA00022844"/>
    </source>
</evidence>
<comment type="subcellular location">
    <subcellularLocation>
        <location evidence="1">Virion</location>
    </subcellularLocation>
</comment>
<evidence type="ECO:0000256" key="1">
    <source>
        <dbReference type="ARBA" id="ARBA00004328"/>
    </source>
</evidence>
<evidence type="ECO:0000256" key="3">
    <source>
        <dbReference type="ARBA" id="ARBA00022612"/>
    </source>
</evidence>
<sequence length="593" mass="69022">MEWKDKTLFARIIERWDELKVPYERLKTAREYICDFFRPDLGVDYDEAADMLMLGENIFEGSGPWVARTASTSFQGNTVSKKLDWFKYGFSDDRIAGIDELDEFCQSMREHNAAVYQRGNFYDIQPQFTLDGWTIGSPLMFVERDLETDHMMCIPIHWLTYRIFYDRFNCAEGVIIKDDQWTAKKCFDKFCPGRTMKERLSKAEQIFSKSLQTAIEQGQLNSKFTIWRAVFRSSDPIWGDFRLPNNTRYFSKTWYSVYFEETGLKEKQNDPLLSDGYRSKPFVHWDFDKKVWECSSRTPAFSAIYDDLNLIQIFKNYVDNTQLKVRPSMAALLGTEKRLDFRPGGLNLLNSSEWNYLPKPIEQVGEVRFERENFEMLRESLSRHFHLETFRMFSDLSKQKGKDFRVLQLMEMAGERITQLLPMIESHESYLAQVDERVRAIELESGQGPYNKANIENVYDIISHYLGPMEADLVKIQPEFIGTLRQKQQQFQKLQPILYGINALSEIGEAMGDPNFVGFMIKRYLVGDATLQAVNFQQKLVNEEADYNKSVEAFMQDQAMQRQFAQVVELMKAGKGMEAGPDNVLGMLTGATA</sequence>
<dbReference type="GO" id="GO:0046718">
    <property type="term" value="P:symbiont entry into host cell"/>
    <property type="evidence" value="ECO:0007669"/>
    <property type="project" value="UniProtKB-KW"/>
</dbReference>
<accession>A0A6M3KNX4</accession>
<dbReference type="GO" id="GO:0044423">
    <property type="term" value="C:virion component"/>
    <property type="evidence" value="ECO:0007669"/>
    <property type="project" value="UniProtKB-KW"/>
</dbReference>
<keyword evidence="4" id="KW-0946">Virion</keyword>
<evidence type="ECO:0000313" key="7">
    <source>
        <dbReference type="EMBL" id="QJA66866.1"/>
    </source>
</evidence>
<keyword evidence="2" id="KW-1162">Viral penetration into host cytoplasm</keyword>
<name>A0A6M3KNX4_9ZZZZ</name>
<dbReference type="Pfam" id="PF12236">
    <property type="entry name" value="Head-tail_con"/>
    <property type="match status" value="1"/>
</dbReference>
<evidence type="ECO:0000313" key="8">
    <source>
        <dbReference type="EMBL" id="QJA83028.1"/>
    </source>
</evidence>
<organism evidence="8">
    <name type="scientific">viral metagenome</name>
    <dbReference type="NCBI Taxonomy" id="1070528"/>
    <lineage>
        <taxon>unclassified sequences</taxon>
        <taxon>metagenomes</taxon>
        <taxon>organismal metagenomes</taxon>
    </lineage>
</organism>
<dbReference type="EMBL" id="MT142502">
    <property type="protein sequence ID" value="QJA83028.1"/>
    <property type="molecule type" value="Genomic_DNA"/>
</dbReference>
<proteinExistence type="predicted"/>
<evidence type="ECO:0000256" key="5">
    <source>
        <dbReference type="ARBA" id="ARBA00023219"/>
    </source>
</evidence>